<dbReference type="InterPro" id="IPR033906">
    <property type="entry name" value="Lipase_N"/>
</dbReference>
<dbReference type="GO" id="GO:0016042">
    <property type="term" value="P:lipid catabolic process"/>
    <property type="evidence" value="ECO:0007669"/>
    <property type="project" value="TreeGrafter"/>
</dbReference>
<evidence type="ECO:0000256" key="3">
    <source>
        <dbReference type="ARBA" id="ARBA00022525"/>
    </source>
</evidence>
<dbReference type="Proteomes" id="UP000076420">
    <property type="component" value="Unassembled WGS sequence"/>
</dbReference>
<accession>A0A2C9L3W4</accession>
<comment type="subcellular location">
    <subcellularLocation>
        <location evidence="1">Secreted</location>
    </subcellularLocation>
</comment>
<dbReference type="InterPro" id="IPR013818">
    <property type="entry name" value="Lipase"/>
</dbReference>
<dbReference type="Pfam" id="PF00151">
    <property type="entry name" value="Lipase"/>
    <property type="match status" value="1"/>
</dbReference>
<comment type="similarity">
    <text evidence="2 4">Belongs to the AB hydrolase superfamily. Lipase family.</text>
</comment>
<dbReference type="PANTHER" id="PTHR11610:SF173">
    <property type="entry name" value="LIPASE DOMAIN-CONTAINING PROTEIN-RELATED"/>
    <property type="match status" value="1"/>
</dbReference>
<dbReference type="PRINTS" id="PR00821">
    <property type="entry name" value="TAGLIPASE"/>
</dbReference>
<dbReference type="InterPro" id="IPR000734">
    <property type="entry name" value="TAG_lipase"/>
</dbReference>
<dbReference type="GO" id="GO:0016298">
    <property type="term" value="F:lipase activity"/>
    <property type="evidence" value="ECO:0007669"/>
    <property type="project" value="InterPro"/>
</dbReference>
<dbReference type="VEuPathDB" id="VectorBase:BGLB026660"/>
<evidence type="ECO:0000313" key="6">
    <source>
        <dbReference type="EnsemblMetazoa" id="BGLB026660-PA"/>
    </source>
</evidence>
<evidence type="ECO:0000313" key="7">
    <source>
        <dbReference type="Proteomes" id="UP000076420"/>
    </source>
</evidence>
<dbReference type="Gene3D" id="3.40.50.1820">
    <property type="entry name" value="alpha/beta hydrolase"/>
    <property type="match status" value="1"/>
</dbReference>
<dbReference type="PANTHER" id="PTHR11610">
    <property type="entry name" value="LIPASE"/>
    <property type="match status" value="1"/>
</dbReference>
<dbReference type="Gene3D" id="2.60.60.20">
    <property type="entry name" value="PLAT/LH2 domain"/>
    <property type="match status" value="1"/>
</dbReference>
<dbReference type="EnsemblMetazoa" id="BGLB026660-RA">
    <property type="protein sequence ID" value="BGLB026660-PA"/>
    <property type="gene ID" value="BGLB026660"/>
</dbReference>
<dbReference type="InterPro" id="IPR036392">
    <property type="entry name" value="PLAT/LH2_dom_sf"/>
</dbReference>
<evidence type="ECO:0000256" key="2">
    <source>
        <dbReference type="ARBA" id="ARBA00010701"/>
    </source>
</evidence>
<dbReference type="VEuPathDB" id="VectorBase:BGLAX_033238"/>
<feature type="domain" description="Lipase" evidence="5">
    <location>
        <begin position="2"/>
        <end position="243"/>
    </location>
</feature>
<dbReference type="OrthoDB" id="199913at2759"/>
<dbReference type="STRING" id="6526.A0A2C9L3W4"/>
<organism evidence="6 7">
    <name type="scientific">Biomphalaria glabrata</name>
    <name type="common">Bloodfluke planorb</name>
    <name type="synonym">Freshwater snail</name>
    <dbReference type="NCBI Taxonomy" id="6526"/>
    <lineage>
        <taxon>Eukaryota</taxon>
        <taxon>Metazoa</taxon>
        <taxon>Spiralia</taxon>
        <taxon>Lophotrochozoa</taxon>
        <taxon>Mollusca</taxon>
        <taxon>Gastropoda</taxon>
        <taxon>Heterobranchia</taxon>
        <taxon>Euthyneura</taxon>
        <taxon>Panpulmonata</taxon>
        <taxon>Hygrophila</taxon>
        <taxon>Lymnaeoidea</taxon>
        <taxon>Planorbidae</taxon>
        <taxon>Biomphalaria</taxon>
    </lineage>
</organism>
<keyword evidence="3" id="KW-0964">Secreted</keyword>
<name>A0A2C9L3W4_BIOGL</name>
<evidence type="ECO:0000259" key="5">
    <source>
        <dbReference type="Pfam" id="PF00151"/>
    </source>
</evidence>
<dbReference type="GO" id="GO:0005615">
    <property type="term" value="C:extracellular space"/>
    <property type="evidence" value="ECO:0007669"/>
    <property type="project" value="TreeGrafter"/>
</dbReference>
<evidence type="ECO:0000256" key="1">
    <source>
        <dbReference type="ARBA" id="ARBA00004613"/>
    </source>
</evidence>
<proteinExistence type="inferred from homology"/>
<dbReference type="AlphaFoldDB" id="A0A2C9L3W4"/>
<gene>
    <name evidence="6" type="primary">106074209</name>
</gene>
<dbReference type="SUPFAM" id="SSF49723">
    <property type="entry name" value="Lipase/lipooxygenase domain (PLAT/LH2 domain)"/>
    <property type="match status" value="1"/>
</dbReference>
<evidence type="ECO:0000256" key="4">
    <source>
        <dbReference type="RuleBase" id="RU004262"/>
    </source>
</evidence>
<dbReference type="SUPFAM" id="SSF53474">
    <property type="entry name" value="alpha/beta-Hydrolases"/>
    <property type="match status" value="1"/>
</dbReference>
<reference evidence="6" key="1">
    <citation type="submission" date="2020-05" db="UniProtKB">
        <authorList>
            <consortium name="EnsemblMetazoa"/>
        </authorList>
    </citation>
    <scope>IDENTIFICATION</scope>
    <source>
        <strain evidence="6">BB02</strain>
    </source>
</reference>
<sequence>MKKMKDELLIHGDYNVIIVDWSLGAKSTYSISVANARLVGAQLASVIQKIVDSVGIPPWLFHIIGHSLGAHVAGYTGEKINGLGRISGLDPAGLYFENTDPKVRLDPSDAIFVDVIHTDCRPLPYLGLGTFQALGHYDFYPNLGHDMPGCLRNPVTDIKELGLREGVKETFGCNHIRSITYFMESINTKCPFTAYPCNEEADFLSGECKVCGAQKCARMGFHCEPSNGVTQTFYLTTAGSKPYCQYHYEINIKLSTQNSFSEMGIMFASAKGTSGVTKTFQNQESSTLFKTDQTLRLTLTHSSDIGEIQSVTLRWEREAGTLATLLWNLFWQIPQKIYIERVQVYTPETNKTVGLCAYDRSMDHDQTLLINSKC</sequence>
<dbReference type="InterPro" id="IPR029058">
    <property type="entry name" value="AB_hydrolase_fold"/>
</dbReference>
<dbReference type="KEGG" id="bgt:106074209"/>
<protein>
    <recommendedName>
        <fullName evidence="5">Lipase domain-containing protein</fullName>
    </recommendedName>
</protein>
<dbReference type="CDD" id="cd00707">
    <property type="entry name" value="Pancreat_lipase_like"/>
    <property type="match status" value="1"/>
</dbReference>